<sequence>MGGIITLLASIGEIATELSATTGITLESILTGEALAALEAEVTSLMTIEGISGIEALAQLGFTAEQFSNFSLVASMVNQGLTYGFIFQTISGISSLISVGVRLAREQVSQVNRDVSWAGSNEVLRHALLSFSLDTLQWENSLLHSVGREVFESLSPTSRQLQIQSNLVNLILNSRWVAQSMPAQDAGLVSGETLVIPEHVGGTFQQQTPDWLLPLILGLSGYLSPELQVIEDGTKKKSSSRL</sequence>
<evidence type="ECO:0000256" key="3">
    <source>
        <dbReference type="ARBA" id="ARBA00004625"/>
    </source>
</evidence>
<keyword evidence="15" id="KW-1038">Host endoplasmic reticulum</keyword>
<evidence type="ECO:0000256" key="14">
    <source>
        <dbReference type="ARBA" id="ARBA00023136"/>
    </source>
</evidence>
<keyword evidence="14" id="KW-0472">Membrane</keyword>
<organism evidence="19 22">
    <name type="scientific">Pan paniscus polyomavirus 1</name>
    <dbReference type="NCBI Taxonomy" id="1811930"/>
    <lineage>
        <taxon>Viruses</taxon>
        <taxon>Monodnaviria</taxon>
        <taxon>Shotokuvirae</taxon>
        <taxon>Cossaviricota</taxon>
        <taxon>Papovaviricetes</taxon>
        <taxon>Sepolyvirales</taxon>
        <taxon>Polyomaviridae</taxon>
        <taxon>Alphapolyomavirus</taxon>
        <taxon>Alphapolyomavirus tertipanos</taxon>
    </lineage>
</organism>
<evidence type="ECO:0000313" key="22">
    <source>
        <dbReference type="Proteomes" id="UP000129517"/>
    </source>
</evidence>
<reference evidence="21 22" key="1">
    <citation type="submission" date="2015-06" db="EMBL/GenBank/DDBJ databases">
        <title>Discovery of polyomaviruses in great apes.</title>
        <authorList>
            <person name="Madinda F."/>
            <person name="Calvignac-Spencer S."/>
            <person name="Leendertz F.H."/>
            <person name="Ehlers B."/>
        </authorList>
    </citation>
    <scope>NUCLEOTIDE SEQUENCE [LARGE SCALE GENOMIC DNA]</scope>
    <source>
        <strain evidence="20">Bon30</strain>
        <strain evidence="19">Bon4</strain>
    </source>
</reference>
<dbReference type="Pfam" id="PF00761">
    <property type="entry name" value="Polyoma_coat2"/>
    <property type="match status" value="2"/>
</dbReference>
<dbReference type="GO" id="GO:0075732">
    <property type="term" value="P:viral penetration into host nucleus"/>
    <property type="evidence" value="ECO:0007669"/>
    <property type="project" value="UniProtKB-KW"/>
</dbReference>
<evidence type="ECO:0000256" key="4">
    <source>
        <dbReference type="ARBA" id="ARBA00006444"/>
    </source>
</evidence>
<dbReference type="GO" id="GO:0042025">
    <property type="term" value="C:host cell nucleus"/>
    <property type="evidence" value="ECO:0007669"/>
    <property type="project" value="UniProtKB-SubCell"/>
</dbReference>
<protein>
    <recommendedName>
        <fullName evidence="5">Minor capsid protein VP2</fullName>
    </recommendedName>
    <alternativeName>
        <fullName evidence="18">Minor structural protein VP2</fullName>
    </alternativeName>
</protein>
<evidence type="ECO:0000256" key="16">
    <source>
        <dbReference type="ARBA" id="ARBA00023288"/>
    </source>
</evidence>
<keyword evidence="17" id="KW-1160">Virus entry into host cell</keyword>
<evidence type="ECO:0000256" key="9">
    <source>
        <dbReference type="ARBA" id="ARBA00022707"/>
    </source>
</evidence>
<evidence type="ECO:0000256" key="1">
    <source>
        <dbReference type="ARBA" id="ARBA00004147"/>
    </source>
</evidence>
<evidence type="ECO:0000256" key="5">
    <source>
        <dbReference type="ARBA" id="ARBA00022269"/>
    </source>
</evidence>
<dbReference type="GO" id="GO:0019028">
    <property type="term" value="C:viral capsid"/>
    <property type="evidence" value="ECO:0007669"/>
    <property type="project" value="UniProtKB-KW"/>
</dbReference>
<gene>
    <name evidence="19" type="primary">VP2</name>
</gene>
<keyword evidence="8" id="KW-1048">Host nucleus</keyword>
<dbReference type="Proteomes" id="UP000129517">
    <property type="component" value="Segment"/>
</dbReference>
<name>A0A192VTV9_9POLY</name>
<evidence type="ECO:0000256" key="11">
    <source>
        <dbReference type="ARBA" id="ARBA00022870"/>
    </source>
</evidence>
<dbReference type="InterPro" id="IPR001070">
    <property type="entry name" value="Polyoma_coat_VP2"/>
</dbReference>
<dbReference type="GO" id="GO:0005198">
    <property type="term" value="F:structural molecule activity"/>
    <property type="evidence" value="ECO:0007669"/>
    <property type="project" value="InterPro"/>
</dbReference>
<keyword evidence="10" id="KW-0946">Virion</keyword>
<keyword evidence="11" id="KW-1043">Host membrane</keyword>
<dbReference type="EMBL" id="KT184856">
    <property type="protein sequence ID" value="AMQ35469.1"/>
    <property type="molecule type" value="Genomic_DNA"/>
</dbReference>
<evidence type="ECO:0000256" key="13">
    <source>
        <dbReference type="ARBA" id="ARBA00023125"/>
    </source>
</evidence>
<evidence type="ECO:0000256" key="12">
    <source>
        <dbReference type="ARBA" id="ARBA00022921"/>
    </source>
</evidence>
<comment type="similarity">
    <text evidence="4">Belongs to the polyomaviruses capsid protein VP2 family.</text>
</comment>
<evidence type="ECO:0000256" key="18">
    <source>
        <dbReference type="ARBA" id="ARBA00031865"/>
    </source>
</evidence>
<evidence type="ECO:0000313" key="21">
    <source>
        <dbReference type="Proteomes" id="UP000103737"/>
    </source>
</evidence>
<evidence type="ECO:0000313" key="20">
    <source>
        <dbReference type="EMBL" id="AMQ35472.1"/>
    </source>
</evidence>
<dbReference type="Proteomes" id="UP000103737">
    <property type="component" value="Genome"/>
</dbReference>
<dbReference type="GO" id="GO:0044167">
    <property type="term" value="C:host cell endoplasmic reticulum membrane"/>
    <property type="evidence" value="ECO:0007669"/>
    <property type="project" value="UniProtKB-SubCell"/>
</dbReference>
<dbReference type="GO" id="GO:0003677">
    <property type="term" value="F:DNA binding"/>
    <property type="evidence" value="ECO:0007669"/>
    <property type="project" value="UniProtKB-KW"/>
</dbReference>
<proteinExistence type="inferred from homology"/>
<dbReference type="GO" id="GO:0043657">
    <property type="term" value="C:host cell"/>
    <property type="evidence" value="ECO:0007669"/>
    <property type="project" value="GOC"/>
</dbReference>
<evidence type="ECO:0000256" key="2">
    <source>
        <dbReference type="ARBA" id="ARBA00004328"/>
    </source>
</evidence>
<evidence type="ECO:0000256" key="15">
    <source>
        <dbReference type="ARBA" id="ARBA00023184"/>
    </source>
</evidence>
<evidence type="ECO:0000256" key="7">
    <source>
        <dbReference type="ARBA" id="ARBA00022561"/>
    </source>
</evidence>
<dbReference type="EMBL" id="KT184857">
    <property type="protein sequence ID" value="AMQ35472.1"/>
    <property type="molecule type" value="Genomic_DNA"/>
</dbReference>
<keyword evidence="13" id="KW-0238">DNA-binding</keyword>
<evidence type="ECO:0000313" key="19">
    <source>
        <dbReference type="EMBL" id="AMQ35469.1"/>
    </source>
</evidence>
<evidence type="ECO:0000256" key="8">
    <source>
        <dbReference type="ARBA" id="ARBA00022562"/>
    </source>
</evidence>
<dbReference type="GO" id="GO:0046718">
    <property type="term" value="P:symbiont entry into host cell"/>
    <property type="evidence" value="ECO:0007669"/>
    <property type="project" value="UniProtKB-KW"/>
</dbReference>
<evidence type="ECO:0000256" key="17">
    <source>
        <dbReference type="ARBA" id="ARBA00023296"/>
    </source>
</evidence>
<keyword evidence="7" id="KW-0167">Capsid protein</keyword>
<accession>A0A192VTV9</accession>
<keyword evidence="12" id="KW-0426">Late protein</keyword>
<keyword evidence="6" id="KW-1163">Viral penetration into host nucleus</keyword>
<comment type="subcellular location">
    <subcellularLocation>
        <location evidence="3">Host endoplasmic reticulum membrane</location>
    </subcellularLocation>
    <subcellularLocation>
        <location evidence="1">Host nucleus</location>
    </subcellularLocation>
    <subcellularLocation>
        <location evidence="2">Virion</location>
    </subcellularLocation>
</comment>
<evidence type="ECO:0000256" key="6">
    <source>
        <dbReference type="ARBA" id="ARBA00022524"/>
    </source>
</evidence>
<evidence type="ECO:0000256" key="10">
    <source>
        <dbReference type="ARBA" id="ARBA00022844"/>
    </source>
</evidence>
<keyword evidence="16" id="KW-0449">Lipoprotein</keyword>
<keyword evidence="9" id="KW-0519">Myristate</keyword>